<sequence>MPKVRCCPNFFSTSIRILLPQNPQLLQTGMINFFLFCWDVLNMLVNINSRYVNHAEAVADAIQRLWPIFKAIFDLRAWDNEVSVQMQVGCEFTH</sequence>
<dbReference type="Gramene" id="ONI02768">
    <property type="protein sequence ID" value="ONI02768"/>
    <property type="gene ID" value="PRUPE_6G220700"/>
</dbReference>
<keyword evidence="2" id="KW-1185">Reference proteome</keyword>
<proteinExistence type="predicted"/>
<accession>A0A251NU28</accession>
<dbReference type="EMBL" id="CM007656">
    <property type="protein sequence ID" value="ONI02768.1"/>
    <property type="molecule type" value="Genomic_DNA"/>
</dbReference>
<dbReference type="STRING" id="3760.A0A251NU28"/>
<protein>
    <submittedName>
        <fullName evidence="1">Uncharacterized protein</fullName>
    </submittedName>
</protein>
<reference evidence="1 2" key="1">
    <citation type="journal article" date="2013" name="Nat. Genet.">
        <title>The high-quality draft genome of peach (Prunus persica) identifies unique patterns of genetic diversity, domestication and genome evolution.</title>
        <authorList>
            <consortium name="International Peach Genome Initiative"/>
            <person name="Verde I."/>
            <person name="Abbott A.G."/>
            <person name="Scalabrin S."/>
            <person name="Jung S."/>
            <person name="Shu S."/>
            <person name="Marroni F."/>
            <person name="Zhebentyayeva T."/>
            <person name="Dettori M.T."/>
            <person name="Grimwood J."/>
            <person name="Cattonaro F."/>
            <person name="Zuccolo A."/>
            <person name="Rossini L."/>
            <person name="Jenkins J."/>
            <person name="Vendramin E."/>
            <person name="Meisel L.A."/>
            <person name="Decroocq V."/>
            <person name="Sosinski B."/>
            <person name="Prochnik S."/>
            <person name="Mitros T."/>
            <person name="Policriti A."/>
            <person name="Cipriani G."/>
            <person name="Dondini L."/>
            <person name="Ficklin S."/>
            <person name="Goodstein D.M."/>
            <person name="Xuan P."/>
            <person name="Del Fabbro C."/>
            <person name="Aramini V."/>
            <person name="Copetti D."/>
            <person name="Gonzalez S."/>
            <person name="Horner D.S."/>
            <person name="Falchi R."/>
            <person name="Lucas S."/>
            <person name="Mica E."/>
            <person name="Maldonado J."/>
            <person name="Lazzari B."/>
            <person name="Bielenberg D."/>
            <person name="Pirona R."/>
            <person name="Miculan M."/>
            <person name="Barakat A."/>
            <person name="Testolin R."/>
            <person name="Stella A."/>
            <person name="Tartarini S."/>
            <person name="Tonutti P."/>
            <person name="Arus P."/>
            <person name="Orellana A."/>
            <person name="Wells C."/>
            <person name="Main D."/>
            <person name="Vizzotto G."/>
            <person name="Silva H."/>
            <person name="Salamini F."/>
            <person name="Schmutz J."/>
            <person name="Morgante M."/>
            <person name="Rokhsar D.S."/>
        </authorList>
    </citation>
    <scope>NUCLEOTIDE SEQUENCE [LARGE SCALE GENOMIC DNA]</scope>
    <source>
        <strain evidence="2">cv. Nemared</strain>
    </source>
</reference>
<evidence type="ECO:0000313" key="1">
    <source>
        <dbReference type="EMBL" id="ONI02768.1"/>
    </source>
</evidence>
<dbReference type="AlphaFoldDB" id="A0A251NU28"/>
<organism evidence="1 2">
    <name type="scientific">Prunus persica</name>
    <name type="common">Peach</name>
    <name type="synonym">Amygdalus persica</name>
    <dbReference type="NCBI Taxonomy" id="3760"/>
    <lineage>
        <taxon>Eukaryota</taxon>
        <taxon>Viridiplantae</taxon>
        <taxon>Streptophyta</taxon>
        <taxon>Embryophyta</taxon>
        <taxon>Tracheophyta</taxon>
        <taxon>Spermatophyta</taxon>
        <taxon>Magnoliopsida</taxon>
        <taxon>eudicotyledons</taxon>
        <taxon>Gunneridae</taxon>
        <taxon>Pentapetalae</taxon>
        <taxon>rosids</taxon>
        <taxon>fabids</taxon>
        <taxon>Rosales</taxon>
        <taxon>Rosaceae</taxon>
        <taxon>Amygdaloideae</taxon>
        <taxon>Amygdaleae</taxon>
        <taxon>Prunus</taxon>
    </lineage>
</organism>
<name>A0A251NU28_PRUPE</name>
<evidence type="ECO:0000313" key="2">
    <source>
        <dbReference type="Proteomes" id="UP000006882"/>
    </source>
</evidence>
<dbReference type="Proteomes" id="UP000006882">
    <property type="component" value="Chromosome G6"/>
</dbReference>
<gene>
    <name evidence="1" type="ORF">PRUPE_6G220700</name>
</gene>